<dbReference type="RefSeq" id="WP_111536732.1">
    <property type="nucleotide sequence ID" value="NZ_QKZL01000005.1"/>
</dbReference>
<proteinExistence type="predicted"/>
<evidence type="ECO:0008006" key="3">
    <source>
        <dbReference type="Google" id="ProtNLM"/>
    </source>
</evidence>
<name>A0A2W7NFH9_9RHOB</name>
<reference evidence="1 2" key="1">
    <citation type="submission" date="2018-06" db="EMBL/GenBank/DDBJ databases">
        <title>Genomic Encyclopedia of Archaeal and Bacterial Type Strains, Phase II (KMG-II): from individual species to whole genera.</title>
        <authorList>
            <person name="Goeker M."/>
        </authorList>
    </citation>
    <scope>NUCLEOTIDE SEQUENCE [LARGE SCALE GENOMIC DNA]</scope>
    <source>
        <strain evidence="1 2">DSM 22009</strain>
    </source>
</reference>
<evidence type="ECO:0000313" key="1">
    <source>
        <dbReference type="EMBL" id="PZX16927.1"/>
    </source>
</evidence>
<dbReference type="AlphaFoldDB" id="A0A2W7NFH9"/>
<dbReference type="Proteomes" id="UP000248916">
    <property type="component" value="Unassembled WGS sequence"/>
</dbReference>
<keyword evidence="2" id="KW-1185">Reference proteome</keyword>
<dbReference type="EMBL" id="QKZL01000005">
    <property type="protein sequence ID" value="PZX16927.1"/>
    <property type="molecule type" value="Genomic_DNA"/>
</dbReference>
<accession>A0A2W7NFH9</accession>
<sequence length="139" mass="15494">MYRRNFILSAMSIPALPCMGRAQDGSIRLRDLYAKSGDLSELAQSSLGERILVDGFMAPPLKAEADFFVLTKMPMAVCPFCETSAEWPDDIVAVFTKRMVRVVPFNVGIEVRGVLEYGEKRDEETGFVSMLRLTDATYG</sequence>
<protein>
    <recommendedName>
        <fullName evidence="3">DUF3299 domain-containing protein</fullName>
    </recommendedName>
</protein>
<comment type="caution">
    <text evidence="1">The sequence shown here is derived from an EMBL/GenBank/DDBJ whole genome shotgun (WGS) entry which is preliminary data.</text>
</comment>
<gene>
    <name evidence="1" type="ORF">LX81_01557</name>
</gene>
<organism evidence="1 2">
    <name type="scientific">Palleronia aestuarii</name>
    <dbReference type="NCBI Taxonomy" id="568105"/>
    <lineage>
        <taxon>Bacteria</taxon>
        <taxon>Pseudomonadati</taxon>
        <taxon>Pseudomonadota</taxon>
        <taxon>Alphaproteobacteria</taxon>
        <taxon>Rhodobacterales</taxon>
        <taxon>Roseobacteraceae</taxon>
        <taxon>Palleronia</taxon>
    </lineage>
</organism>
<dbReference type="OrthoDB" id="2583024at2"/>
<evidence type="ECO:0000313" key="2">
    <source>
        <dbReference type="Proteomes" id="UP000248916"/>
    </source>
</evidence>